<reference evidence="3" key="1">
    <citation type="submission" date="2019-10" db="EMBL/GenBank/DDBJ databases">
        <title>Antimicrobial potential of Antarctic Bacteria.</title>
        <authorList>
            <person name="Benaud N."/>
            <person name="Edwards R.J."/>
            <person name="Ferrari B.C."/>
        </authorList>
    </citation>
    <scope>NUCLEOTIDE SEQUENCE [LARGE SCALE GENOMIC DNA]</scope>
    <source>
        <strain evidence="3">NBH77</strain>
    </source>
</reference>
<keyword evidence="3" id="KW-1185">Reference proteome</keyword>
<dbReference type="Pfam" id="PF01548">
    <property type="entry name" value="DEDD_Tnp_IS110"/>
    <property type="match status" value="1"/>
</dbReference>
<sequence>MHVIDTGDIDVFLGLDVGKGEHHAAAVTPTGTNALDKRLPNTEPKLREFFAKLQARTEQCSSWLTSRPRSAPLPLAVACHMRSPVTQLPGLTMRRITDLHPGEAKTDAKDGFFIADAGRAMPYRLRTIDGEDETVAELEVIVGFDDGLADEATRVANQPRGLLLRTIRR</sequence>
<dbReference type="InterPro" id="IPR002525">
    <property type="entry name" value="Transp_IS110-like_N"/>
</dbReference>
<evidence type="ECO:0000313" key="2">
    <source>
        <dbReference type="EMBL" id="QNE84199.1"/>
    </source>
</evidence>
<dbReference type="PANTHER" id="PTHR33055">
    <property type="entry name" value="TRANSPOSASE FOR INSERTION SEQUENCE ELEMENT IS1111A"/>
    <property type="match status" value="1"/>
</dbReference>
<protein>
    <submittedName>
        <fullName evidence="2">Transposase</fullName>
    </submittedName>
</protein>
<dbReference type="Proteomes" id="UP000515764">
    <property type="component" value="Chromosome"/>
</dbReference>
<feature type="domain" description="Transposase IS110-like N-terminal" evidence="1">
    <location>
        <begin position="13"/>
        <end position="165"/>
    </location>
</feature>
<dbReference type="EMBL" id="CP045704">
    <property type="protein sequence ID" value="QNE84199.1"/>
    <property type="molecule type" value="Genomic_DNA"/>
</dbReference>
<evidence type="ECO:0000313" key="3">
    <source>
        <dbReference type="Proteomes" id="UP000515764"/>
    </source>
</evidence>
<proteinExistence type="predicted"/>
<accession>A0ABX6RV06</accession>
<name>A0ABX6RV06_9ACTN</name>
<evidence type="ECO:0000259" key="1">
    <source>
        <dbReference type="Pfam" id="PF01548"/>
    </source>
</evidence>
<dbReference type="InterPro" id="IPR047650">
    <property type="entry name" value="Transpos_IS110"/>
</dbReference>
<gene>
    <name evidence="2" type="ORF">F0345_26385</name>
</gene>
<organism evidence="2 3">
    <name type="scientific">Streptomyces rutgersensis</name>
    <dbReference type="NCBI Taxonomy" id="53451"/>
    <lineage>
        <taxon>Bacteria</taxon>
        <taxon>Bacillati</taxon>
        <taxon>Actinomycetota</taxon>
        <taxon>Actinomycetes</taxon>
        <taxon>Kitasatosporales</taxon>
        <taxon>Streptomycetaceae</taxon>
        <taxon>Streptomyces</taxon>
        <taxon>Streptomyces diastaticus group</taxon>
    </lineage>
</organism>
<dbReference type="PANTHER" id="PTHR33055:SF3">
    <property type="entry name" value="PUTATIVE TRANSPOSASE FOR IS117-RELATED"/>
    <property type="match status" value="1"/>
</dbReference>